<evidence type="ECO:0000313" key="4">
    <source>
        <dbReference type="Proteomes" id="UP000651977"/>
    </source>
</evidence>
<proteinExistence type="predicted"/>
<gene>
    <name evidence="3" type="ORF">GCM10007414_22770</name>
</gene>
<dbReference type="RefSeq" id="WP_055734079.1">
    <property type="nucleotide sequence ID" value="NZ_BMDY01000012.1"/>
</dbReference>
<comment type="caution">
    <text evidence="3">The sequence shown here is derived from an EMBL/GenBank/DDBJ whole genome shotgun (WGS) entry which is preliminary data.</text>
</comment>
<evidence type="ECO:0000259" key="2">
    <source>
        <dbReference type="Pfam" id="PF13439"/>
    </source>
</evidence>
<dbReference type="Pfam" id="PF00534">
    <property type="entry name" value="Glycos_transf_1"/>
    <property type="match status" value="1"/>
</dbReference>
<feature type="domain" description="Glycosyl transferase family 1" evidence="1">
    <location>
        <begin position="170"/>
        <end position="323"/>
    </location>
</feature>
<reference evidence="4" key="1">
    <citation type="journal article" date="2019" name="Int. J. Syst. Evol. Microbiol.">
        <title>The Global Catalogue of Microorganisms (GCM) 10K type strain sequencing project: providing services to taxonomists for standard genome sequencing and annotation.</title>
        <authorList>
            <consortium name="The Broad Institute Genomics Platform"/>
            <consortium name="The Broad Institute Genome Sequencing Center for Infectious Disease"/>
            <person name="Wu L."/>
            <person name="Ma J."/>
        </authorList>
    </citation>
    <scope>NUCLEOTIDE SEQUENCE [LARGE SCALE GENOMIC DNA]</scope>
    <source>
        <strain evidence="4">CGMCC 1.10131</strain>
    </source>
</reference>
<feature type="domain" description="Glycosyltransferase subfamily 4-like N-terminal" evidence="2">
    <location>
        <begin position="13"/>
        <end position="163"/>
    </location>
</feature>
<dbReference type="InterPro" id="IPR001296">
    <property type="entry name" value="Glyco_trans_1"/>
</dbReference>
<name>A0ABQ1I1Y6_9ALTE</name>
<dbReference type="InterPro" id="IPR028098">
    <property type="entry name" value="Glyco_trans_4-like_N"/>
</dbReference>
<protein>
    <submittedName>
        <fullName evidence="3">Glycosyl transferase family 1</fullName>
    </submittedName>
</protein>
<organism evidence="3 4">
    <name type="scientific">Agarivorans gilvus</name>
    <dbReference type="NCBI Taxonomy" id="680279"/>
    <lineage>
        <taxon>Bacteria</taxon>
        <taxon>Pseudomonadati</taxon>
        <taxon>Pseudomonadota</taxon>
        <taxon>Gammaproteobacteria</taxon>
        <taxon>Alteromonadales</taxon>
        <taxon>Alteromonadaceae</taxon>
        <taxon>Agarivorans</taxon>
    </lineage>
</organism>
<dbReference type="Pfam" id="PF13439">
    <property type="entry name" value="Glyco_transf_4"/>
    <property type="match status" value="1"/>
</dbReference>
<dbReference type="PANTHER" id="PTHR12526:SF637">
    <property type="entry name" value="GLYCOSYLTRANSFERASE EPSF-RELATED"/>
    <property type="match status" value="1"/>
</dbReference>
<dbReference type="SUPFAM" id="SSF53756">
    <property type="entry name" value="UDP-Glycosyltransferase/glycogen phosphorylase"/>
    <property type="match status" value="1"/>
</dbReference>
<keyword evidence="3" id="KW-0808">Transferase</keyword>
<dbReference type="EMBL" id="BMDY01000012">
    <property type="protein sequence ID" value="GGB08776.1"/>
    <property type="molecule type" value="Genomic_DNA"/>
</dbReference>
<sequence length="344" mass="38380">MKVVHLVSSLNLGGAERLVYNLALEQQKLGIDVTVMSSGKKSDTFYSMLQAHNIDVVLIEGAFLQRLLFAFRLLRKFNIVHFHSIPLVRSLSPIIPCLVSQKVIFTVHGETSPKALGMRLSLAFSRLFMFKVLAVSEAIRHSLKDRFNYPVDSIGLIANGVPIAKEIKPFFNTRPLRLGFVGRLIPLKNVPMIIEALSILDHSSVELNIFGDGECRGDLECLASKKGVNTIFHGNEPNQEKIYRTFDLLIISSNTEGLPMVLLESMSRGIPVVSTNVGAISTVVKHKKNGYLIEVGDEASLSKIIRALLLSPEVLSSWKKASYDLVQQEYSIEKIAKRYLELYK</sequence>
<accession>A0ABQ1I1Y6</accession>
<dbReference type="Gene3D" id="3.40.50.2000">
    <property type="entry name" value="Glycogen Phosphorylase B"/>
    <property type="match status" value="2"/>
</dbReference>
<dbReference type="GO" id="GO:0016740">
    <property type="term" value="F:transferase activity"/>
    <property type="evidence" value="ECO:0007669"/>
    <property type="project" value="UniProtKB-KW"/>
</dbReference>
<dbReference type="Proteomes" id="UP000651977">
    <property type="component" value="Unassembled WGS sequence"/>
</dbReference>
<dbReference type="PANTHER" id="PTHR12526">
    <property type="entry name" value="GLYCOSYLTRANSFERASE"/>
    <property type="match status" value="1"/>
</dbReference>
<evidence type="ECO:0000313" key="3">
    <source>
        <dbReference type="EMBL" id="GGB08776.1"/>
    </source>
</evidence>
<evidence type="ECO:0000259" key="1">
    <source>
        <dbReference type="Pfam" id="PF00534"/>
    </source>
</evidence>
<dbReference type="CDD" id="cd03801">
    <property type="entry name" value="GT4_PimA-like"/>
    <property type="match status" value="1"/>
</dbReference>
<keyword evidence="4" id="KW-1185">Reference proteome</keyword>